<dbReference type="Gene3D" id="3.30.70.1010">
    <property type="entry name" value="Translation elongation factor EF1B, gamma chain, conserved domain"/>
    <property type="match status" value="1"/>
</dbReference>
<dbReference type="EMBL" id="HBIP01019282">
    <property type="protein sequence ID" value="CAE0496380.1"/>
    <property type="molecule type" value="Transcribed_RNA"/>
</dbReference>
<protein>
    <recommendedName>
        <fullName evidence="2">EF-1-gamma C-terminal domain-containing protein</fullName>
    </recommendedName>
</protein>
<dbReference type="SUPFAM" id="SSF89942">
    <property type="entry name" value="eEF1-gamma domain"/>
    <property type="match status" value="1"/>
</dbReference>
<feature type="region of interest" description="Disordered" evidence="1">
    <location>
        <begin position="1"/>
        <end position="189"/>
    </location>
</feature>
<dbReference type="InterPro" id="IPR001662">
    <property type="entry name" value="EF1B_G_C"/>
</dbReference>
<evidence type="ECO:0000259" key="2">
    <source>
        <dbReference type="SMART" id="SM01183"/>
    </source>
</evidence>
<dbReference type="PANTHER" id="PTHR43986:SF1">
    <property type="entry name" value="ELONGATION FACTOR 1-GAMMA"/>
    <property type="match status" value="1"/>
</dbReference>
<evidence type="ECO:0000256" key="1">
    <source>
        <dbReference type="SAM" id="MobiDB-lite"/>
    </source>
</evidence>
<feature type="compositionally biased region" description="Low complexity" evidence="1">
    <location>
        <begin position="45"/>
        <end position="56"/>
    </location>
</feature>
<evidence type="ECO:0000313" key="3">
    <source>
        <dbReference type="EMBL" id="CAE0496380.1"/>
    </source>
</evidence>
<proteinExistence type="predicted"/>
<dbReference type="AlphaFoldDB" id="A0A7S3QXG4"/>
<feature type="domain" description="EF-1-gamma C-terminal" evidence="2">
    <location>
        <begin position="173"/>
        <end position="296"/>
    </location>
</feature>
<accession>A0A7S3QXG4</accession>
<feature type="compositionally biased region" description="Basic and acidic residues" evidence="1">
    <location>
        <begin position="20"/>
        <end position="44"/>
    </location>
</feature>
<organism evidence="3">
    <name type="scientific">Dunaliella tertiolecta</name>
    <name type="common">Green alga</name>
    <dbReference type="NCBI Taxonomy" id="3047"/>
    <lineage>
        <taxon>Eukaryota</taxon>
        <taxon>Viridiplantae</taxon>
        <taxon>Chlorophyta</taxon>
        <taxon>core chlorophytes</taxon>
        <taxon>Chlorophyceae</taxon>
        <taxon>CS clade</taxon>
        <taxon>Chlamydomonadales</taxon>
        <taxon>Dunaliellaceae</taxon>
        <taxon>Dunaliella</taxon>
    </lineage>
</organism>
<dbReference type="GO" id="GO:0003746">
    <property type="term" value="F:translation elongation factor activity"/>
    <property type="evidence" value="ECO:0007669"/>
    <property type="project" value="InterPro"/>
</dbReference>
<gene>
    <name evidence="3" type="ORF">DTER00134_LOCUS11453</name>
</gene>
<dbReference type="GO" id="GO:0005634">
    <property type="term" value="C:nucleus"/>
    <property type="evidence" value="ECO:0007669"/>
    <property type="project" value="TreeGrafter"/>
</dbReference>
<dbReference type="PANTHER" id="PTHR43986">
    <property type="entry name" value="ELONGATION FACTOR 1-GAMMA"/>
    <property type="match status" value="1"/>
</dbReference>
<reference evidence="3" key="1">
    <citation type="submission" date="2021-01" db="EMBL/GenBank/DDBJ databases">
        <authorList>
            <person name="Corre E."/>
            <person name="Pelletier E."/>
            <person name="Niang G."/>
            <person name="Scheremetjew M."/>
            <person name="Finn R."/>
            <person name="Kale V."/>
            <person name="Holt S."/>
            <person name="Cochrane G."/>
            <person name="Meng A."/>
            <person name="Brown T."/>
            <person name="Cohen L."/>
        </authorList>
    </citation>
    <scope>NUCLEOTIDE SEQUENCE</scope>
    <source>
        <strain evidence="3">CCMP1320</strain>
    </source>
</reference>
<dbReference type="Pfam" id="PF00647">
    <property type="entry name" value="EF1G"/>
    <property type="match status" value="1"/>
</dbReference>
<dbReference type="SMART" id="SM01183">
    <property type="entry name" value="EF1G"/>
    <property type="match status" value="1"/>
</dbReference>
<feature type="compositionally biased region" description="Low complexity" evidence="1">
    <location>
        <begin position="77"/>
        <end position="88"/>
    </location>
</feature>
<dbReference type="InterPro" id="IPR050802">
    <property type="entry name" value="EF-GSTs"/>
</dbReference>
<name>A0A7S3QXG4_DUNTE</name>
<dbReference type="GO" id="GO:0005737">
    <property type="term" value="C:cytoplasm"/>
    <property type="evidence" value="ECO:0007669"/>
    <property type="project" value="TreeGrafter"/>
</dbReference>
<dbReference type="InterPro" id="IPR036433">
    <property type="entry name" value="EF1B_G_C_sf"/>
</dbReference>
<feature type="compositionally biased region" description="Basic and acidic residues" evidence="1">
    <location>
        <begin position="111"/>
        <end position="127"/>
    </location>
</feature>
<sequence>MGCANSKGVNSNEDAALEAQKAELKGLAQEDERQNGQRRLKVEEASQQSAISTSSTGKVAEDELQPMPTPSASSNDSSPATAVSTSPPGYGDVSGYSNGGHQEPQAGRIIAKHETTKRRLEEGDRMSGPRQVLSPGLLELGWEPSPRSPLSEEPRGTQASKLRTGQDAEISISDDDDEDDAGRVSSSGGEGFDMQRWKRFYQWNHRKPDDLLAFFWKRFEPKAWSLFCASYRNQDALFAPFQGENVIHGVSCRLEAAIQANSHGSASNVFGLLHTFADKHAAKQKVLGLFIVRGQSPPAQLEHVLDEEDWALAKAETQDPLVRDFVSGLLAPRGNKSALEDFQITCSRVI</sequence>